<reference evidence="2" key="1">
    <citation type="submission" date="2022-01" db="EMBL/GenBank/DDBJ databases">
        <authorList>
            <person name="Criscuolo A."/>
        </authorList>
    </citation>
    <scope>NUCLEOTIDE SEQUENCE</scope>
    <source>
        <strain evidence="2">CIP111891</strain>
    </source>
</reference>
<gene>
    <name evidence="2" type="ORF">PAECIP111891_01210</name>
</gene>
<proteinExistence type="predicted"/>
<accession>A0ABM9BZE1</accession>
<comment type="caution">
    <text evidence="2">The sequence shown here is derived from an EMBL/GenBank/DDBJ whole genome shotgun (WGS) entry which is preliminary data.</text>
</comment>
<name>A0ABM9BZE1_9BACL</name>
<dbReference type="EMBL" id="CAKMMW010000002">
    <property type="protein sequence ID" value="CAH1197435.1"/>
    <property type="molecule type" value="Genomic_DNA"/>
</dbReference>
<evidence type="ECO:0000256" key="1">
    <source>
        <dbReference type="SAM" id="MobiDB-lite"/>
    </source>
</evidence>
<dbReference type="Proteomes" id="UP000838821">
    <property type="component" value="Unassembled WGS sequence"/>
</dbReference>
<feature type="compositionally biased region" description="Low complexity" evidence="1">
    <location>
        <begin position="67"/>
        <end position="76"/>
    </location>
</feature>
<evidence type="ECO:0000313" key="2">
    <source>
        <dbReference type="EMBL" id="CAH1197435.1"/>
    </source>
</evidence>
<keyword evidence="3" id="KW-1185">Reference proteome</keyword>
<feature type="compositionally biased region" description="Polar residues" evidence="1">
    <location>
        <begin position="32"/>
        <end position="48"/>
    </location>
</feature>
<organism evidence="2 3">
    <name type="scientific">Paenibacillus allorhizoplanae</name>
    <dbReference type="NCBI Taxonomy" id="2905648"/>
    <lineage>
        <taxon>Bacteria</taxon>
        <taxon>Bacillati</taxon>
        <taxon>Bacillota</taxon>
        <taxon>Bacilli</taxon>
        <taxon>Bacillales</taxon>
        <taxon>Paenibacillaceae</taxon>
        <taxon>Paenibacillus</taxon>
    </lineage>
</organism>
<feature type="region of interest" description="Disordered" evidence="1">
    <location>
        <begin position="1"/>
        <end position="85"/>
    </location>
</feature>
<protein>
    <submittedName>
        <fullName evidence="2">Uncharacterized protein</fullName>
    </submittedName>
</protein>
<evidence type="ECO:0000313" key="3">
    <source>
        <dbReference type="Proteomes" id="UP000838821"/>
    </source>
</evidence>
<sequence length="85" mass="9923">MSRSQAQKLRQRNLREGKLDPMMQRLHWHGTNPVTRTTPTRIELQNKQQNKHKSRNLNHTDEHGDNSFSYSGSSNSRMVIPREAA</sequence>